<feature type="site" description="Cleavage (non-hydrolytic); by autocatalysis" evidence="11">
    <location>
        <begin position="1056"/>
        <end position="1057"/>
    </location>
</feature>
<evidence type="ECO:0000313" key="16">
    <source>
        <dbReference type="Proteomes" id="UP000054097"/>
    </source>
</evidence>
<feature type="chain" id="PRO_5023280921" description="Phosphatidylserine decarboxylase 2 beta chain" evidence="11">
    <location>
        <begin position="1"/>
        <end position="1056"/>
    </location>
</feature>
<protein>
    <recommendedName>
        <fullName evidence="11">Phosphatidylserine decarboxylase proenzyme 2</fullName>
        <ecNumber evidence="11">4.1.1.65</ecNumber>
    </recommendedName>
    <component>
        <recommendedName>
            <fullName evidence="11">Phosphatidylserine decarboxylase 2 beta chain</fullName>
        </recommendedName>
    </component>
    <component>
        <recommendedName>
            <fullName evidence="11">Phosphatidylserine decarboxylase 2 alpha chain</fullName>
        </recommendedName>
    </component>
</protein>
<dbReference type="GO" id="GO:0005795">
    <property type="term" value="C:Golgi stack"/>
    <property type="evidence" value="ECO:0007669"/>
    <property type="project" value="UniProtKB-UniRule"/>
</dbReference>
<dbReference type="InterPro" id="IPR011992">
    <property type="entry name" value="EF-hand-dom_pair"/>
</dbReference>
<dbReference type="InterPro" id="IPR033177">
    <property type="entry name" value="PSD-B"/>
</dbReference>
<keyword evidence="8 11" id="KW-0456">Lyase</keyword>
<comment type="domain">
    <text evidence="11">The C2 domains have an essential, but non-catalytic function. They may facilitate interactions with other proteins and are required for lipid transport function.</text>
</comment>
<comment type="subcellular location">
    <subcellularLocation>
        <location evidence="11">Golgi apparatus membrane</location>
        <topology evidence="11">Peripheral membrane protein</topology>
        <orientation evidence="11">Cytoplasmic side</orientation>
    </subcellularLocation>
    <subcellularLocation>
        <location evidence="11">Endosome membrane</location>
        <topology evidence="11">Peripheral membrane protein</topology>
        <orientation evidence="11">Cytoplasmic side</orientation>
    </subcellularLocation>
</comment>
<keyword evidence="16" id="KW-1185">Reference proteome</keyword>
<keyword evidence="5 11" id="KW-0472">Membrane</keyword>
<evidence type="ECO:0000256" key="9">
    <source>
        <dbReference type="ARBA" id="ARBA00023264"/>
    </source>
</evidence>
<dbReference type="SMART" id="SM00239">
    <property type="entry name" value="C2"/>
    <property type="match status" value="2"/>
</dbReference>
<dbReference type="CDD" id="cd04039">
    <property type="entry name" value="C2_PSD"/>
    <property type="match status" value="1"/>
</dbReference>
<dbReference type="HAMAP" id="MF_00663">
    <property type="entry name" value="PS_decarb_PSD_B_type2"/>
    <property type="match status" value="1"/>
</dbReference>
<reference evidence="16" key="2">
    <citation type="submission" date="2015-01" db="EMBL/GenBank/DDBJ databases">
        <title>Evolutionary Origins and Diversification of the Mycorrhizal Mutualists.</title>
        <authorList>
            <consortium name="DOE Joint Genome Institute"/>
            <consortium name="Mycorrhizal Genomics Consortium"/>
            <person name="Kohler A."/>
            <person name="Kuo A."/>
            <person name="Nagy L.G."/>
            <person name="Floudas D."/>
            <person name="Copeland A."/>
            <person name="Barry K.W."/>
            <person name="Cichocki N."/>
            <person name="Veneault-Fourrey C."/>
            <person name="LaButti K."/>
            <person name="Lindquist E.A."/>
            <person name="Lipzen A."/>
            <person name="Lundell T."/>
            <person name="Morin E."/>
            <person name="Murat C."/>
            <person name="Riley R."/>
            <person name="Ohm R."/>
            <person name="Sun H."/>
            <person name="Tunlid A."/>
            <person name="Henrissat B."/>
            <person name="Grigoriev I.V."/>
            <person name="Hibbett D.S."/>
            <person name="Martin F."/>
        </authorList>
    </citation>
    <scope>NUCLEOTIDE SEQUENCE [LARGE SCALE GENOMIC DNA]</scope>
    <source>
        <strain evidence="16">MAFF 305830</strain>
    </source>
</reference>
<feature type="compositionally biased region" description="Polar residues" evidence="12">
    <location>
        <begin position="644"/>
        <end position="653"/>
    </location>
</feature>
<comment type="subunit">
    <text evidence="11">Heterodimer of a large membrane-associated beta subunit and a small pyruvoyl-containing alpha subunit.</text>
</comment>
<dbReference type="GO" id="GO:0000139">
    <property type="term" value="C:Golgi membrane"/>
    <property type="evidence" value="ECO:0007669"/>
    <property type="project" value="UniProtKB-SubCell"/>
</dbReference>
<dbReference type="STRING" id="933852.A0A0C2XWC4"/>
<keyword evidence="11" id="KW-0967">Endosome</keyword>
<accession>A0A0C2XWC4</accession>
<evidence type="ECO:0000256" key="1">
    <source>
        <dbReference type="ARBA" id="ARBA00005189"/>
    </source>
</evidence>
<dbReference type="GO" id="GO:0006646">
    <property type="term" value="P:phosphatidylethanolamine biosynthetic process"/>
    <property type="evidence" value="ECO:0007669"/>
    <property type="project" value="UniProtKB-UniRule"/>
</dbReference>
<dbReference type="NCBIfam" id="TIGR00163">
    <property type="entry name" value="PS_decarb"/>
    <property type="match status" value="1"/>
</dbReference>
<dbReference type="InterPro" id="IPR035892">
    <property type="entry name" value="C2_domain_sf"/>
</dbReference>
<keyword evidence="2 11" id="KW-0444">Lipid biosynthesis</keyword>
<comment type="function">
    <text evidence="11">Catalyzes the formation of phosphatidylethanolamine (PtdEtn) from phosphatidylserine (PtdSer). Plays a central role in phospholipid metabolism and in the interorganelle trafficking of phosphatidylserine.</text>
</comment>
<dbReference type="OrthoDB" id="5973539at2759"/>
<feature type="modified residue" description="Pyruvic acid (Ser); by autocatalysis" evidence="11">
    <location>
        <position position="1057"/>
    </location>
</feature>
<feature type="compositionally biased region" description="Polar residues" evidence="12">
    <location>
        <begin position="311"/>
        <end position="329"/>
    </location>
</feature>
<dbReference type="EC" id="4.1.1.65" evidence="11"/>
<evidence type="ECO:0000256" key="4">
    <source>
        <dbReference type="ARBA" id="ARBA00023098"/>
    </source>
</evidence>
<comment type="cofactor">
    <cofactor evidence="11">
        <name>pyruvate</name>
        <dbReference type="ChEBI" id="CHEBI:15361"/>
    </cofactor>
    <text evidence="11">Binds 1 pyruvoyl group covalently per subunit.</text>
</comment>
<dbReference type="Proteomes" id="UP000054097">
    <property type="component" value="Unassembled WGS sequence"/>
</dbReference>
<keyword evidence="4 11" id="KW-0443">Lipid metabolism</keyword>
<feature type="domain" description="C2" evidence="13">
    <location>
        <begin position="345"/>
        <end position="471"/>
    </location>
</feature>
<dbReference type="AlphaFoldDB" id="A0A0C2XWC4"/>
<dbReference type="EMBL" id="KN824278">
    <property type="protein sequence ID" value="KIM33167.1"/>
    <property type="molecule type" value="Genomic_DNA"/>
</dbReference>
<dbReference type="Gene3D" id="2.60.40.150">
    <property type="entry name" value="C2 domain"/>
    <property type="match status" value="2"/>
</dbReference>
<feature type="region of interest" description="Disordered" evidence="12">
    <location>
        <begin position="203"/>
        <end position="247"/>
    </location>
</feature>
<dbReference type="PANTHER" id="PTHR10067">
    <property type="entry name" value="PHOSPHATIDYLSERINE DECARBOXYLASE"/>
    <property type="match status" value="1"/>
</dbReference>
<comment type="pathway">
    <text evidence="1">Lipid metabolism.</text>
</comment>
<dbReference type="GO" id="GO:0005509">
    <property type="term" value="F:calcium ion binding"/>
    <property type="evidence" value="ECO:0007669"/>
    <property type="project" value="InterPro"/>
</dbReference>
<dbReference type="PANTHER" id="PTHR10067:SF17">
    <property type="entry name" value="PHOSPHATIDYLSERINE DECARBOXYLASE PROENZYME 2"/>
    <property type="match status" value="1"/>
</dbReference>
<dbReference type="InterPro" id="IPR000008">
    <property type="entry name" value="C2_dom"/>
</dbReference>
<dbReference type="PROSITE" id="PS50004">
    <property type="entry name" value="C2"/>
    <property type="match status" value="2"/>
</dbReference>
<keyword evidence="7 11" id="KW-0594">Phospholipid biosynthesis</keyword>
<keyword evidence="9 11" id="KW-1208">Phospholipid metabolism</keyword>
<dbReference type="InterPro" id="IPR002048">
    <property type="entry name" value="EF_hand_dom"/>
</dbReference>
<feature type="compositionally biased region" description="Pro residues" evidence="12">
    <location>
        <begin position="277"/>
        <end position="289"/>
    </location>
</feature>
<feature type="active site" description="Schiff-base intermediate with substrate; via pyruvic acid; for decarboxylase activity" evidence="11">
    <location>
        <position position="1057"/>
    </location>
</feature>
<feature type="region of interest" description="Disordered" evidence="12">
    <location>
        <begin position="584"/>
        <end position="612"/>
    </location>
</feature>
<dbReference type="InterPro" id="IPR003817">
    <property type="entry name" value="PS_Dcarbxylase"/>
</dbReference>
<evidence type="ECO:0000256" key="7">
    <source>
        <dbReference type="ARBA" id="ARBA00023209"/>
    </source>
</evidence>
<feature type="active site" description="Charge relay system; for autoendoproteolytic cleavage activity" evidence="11">
    <location>
        <position position="912"/>
    </location>
</feature>
<comment type="catalytic activity">
    <reaction evidence="11">
        <text>a 1,2-diacyl-sn-glycero-3-phospho-L-serine + H(+) = a 1,2-diacyl-sn-glycero-3-phosphoethanolamine + CO2</text>
        <dbReference type="Rhea" id="RHEA:20828"/>
        <dbReference type="ChEBI" id="CHEBI:15378"/>
        <dbReference type="ChEBI" id="CHEBI:16526"/>
        <dbReference type="ChEBI" id="CHEBI:57262"/>
        <dbReference type="ChEBI" id="CHEBI:64612"/>
        <dbReference type="EC" id="4.1.1.65"/>
    </reaction>
</comment>
<dbReference type="SUPFAM" id="SSF49562">
    <property type="entry name" value="C2 domain (Calcium/lipid-binding domain, CaLB)"/>
    <property type="match status" value="2"/>
</dbReference>
<name>A0A0C2XWC4_SERVB</name>
<comment type="PTM">
    <text evidence="11">Is synthesized initially as an inactive proenzyme. Formation of the active enzyme involves a self-maturation process in which the active site pyruvoyl group is generated from an internal serine residue via an autocatalytic post-translational modification. Two non-identical subunits are generated from the proenzyme in this reaction, and the pyruvate is formed at the N-terminus of the alpha chain, which is derived from the carboxyl end of the proenzyme. The autoendoproteolytic cleavage occurs by a canonical serine protease mechanism, in which the side chain hydroxyl group of the serine supplies its oxygen atom to form the C-terminus of the beta chain, while the remainder of the serine residue undergoes an oxidative deamination to produce ammonia and the pyruvoyl prosthetic group on the alpha chain. During this reaction, the Ser that is part of the protease active site of the proenzyme becomes the pyruvoyl prosthetic group, which constitutes an essential element of the active site of the mature decarboxylase.</text>
</comment>
<feature type="compositionally biased region" description="Acidic residues" evidence="12">
    <location>
        <begin position="229"/>
        <end position="245"/>
    </location>
</feature>
<feature type="region of interest" description="Disordered" evidence="12">
    <location>
        <begin position="629"/>
        <end position="717"/>
    </location>
</feature>
<evidence type="ECO:0000256" key="12">
    <source>
        <dbReference type="SAM" id="MobiDB-lite"/>
    </source>
</evidence>
<evidence type="ECO:0000256" key="2">
    <source>
        <dbReference type="ARBA" id="ARBA00022516"/>
    </source>
</evidence>
<evidence type="ECO:0000259" key="14">
    <source>
        <dbReference type="PROSITE" id="PS50222"/>
    </source>
</evidence>
<keyword evidence="10 11" id="KW-0670">Pyruvate</keyword>
<evidence type="ECO:0000256" key="8">
    <source>
        <dbReference type="ARBA" id="ARBA00023239"/>
    </source>
</evidence>
<evidence type="ECO:0000256" key="6">
    <source>
        <dbReference type="ARBA" id="ARBA00023145"/>
    </source>
</evidence>
<dbReference type="Gene3D" id="1.10.238.10">
    <property type="entry name" value="EF-hand"/>
    <property type="match status" value="1"/>
</dbReference>
<dbReference type="UniPathway" id="UPA00558">
    <property type="reaction ID" value="UER00616"/>
</dbReference>
<dbReference type="GO" id="GO:0016540">
    <property type="term" value="P:protein autoprocessing"/>
    <property type="evidence" value="ECO:0007669"/>
    <property type="project" value="UniProtKB-UniRule"/>
</dbReference>
<dbReference type="InterPro" id="IPR033179">
    <property type="entry name" value="PSD_type2_pro"/>
</dbReference>
<dbReference type="GO" id="GO:0004609">
    <property type="term" value="F:phosphatidylserine decarboxylase activity"/>
    <property type="evidence" value="ECO:0007669"/>
    <property type="project" value="UniProtKB-UniRule"/>
</dbReference>
<feature type="active site" description="Charge relay system; for autoendoproteolytic cleavage activity" evidence="11">
    <location>
        <position position="970"/>
    </location>
</feature>
<feature type="domain" description="EF-hand" evidence="14">
    <location>
        <begin position="517"/>
        <end position="552"/>
    </location>
</feature>
<dbReference type="GO" id="GO:0010008">
    <property type="term" value="C:endosome membrane"/>
    <property type="evidence" value="ECO:0007669"/>
    <property type="project" value="UniProtKB-SubCell"/>
</dbReference>
<dbReference type="Pfam" id="PF02666">
    <property type="entry name" value="PS_Dcarbxylase"/>
    <property type="match status" value="1"/>
</dbReference>
<feature type="domain" description="C2" evidence="13">
    <location>
        <begin position="26"/>
        <end position="150"/>
    </location>
</feature>
<keyword evidence="11" id="KW-0333">Golgi apparatus</keyword>
<feature type="compositionally biased region" description="Basic residues" evidence="12">
    <location>
        <begin position="339"/>
        <end position="349"/>
    </location>
</feature>
<keyword evidence="6 11" id="KW-0865">Zymogen</keyword>
<feature type="region of interest" description="Disordered" evidence="12">
    <location>
        <begin position="259"/>
        <end position="352"/>
    </location>
</feature>
<comment type="similarity">
    <text evidence="11">Belongs to the phosphatidylserine decarboxylase family. PSD-B subfamily. Eukaryotic type II sub-subfamily.</text>
</comment>
<sequence length="1097" mass="120518">MAPTKKAIRIGKALKTGASKVIPGKRAGRPIATVMAPAPGEQPAFILKVQIIACKGLLGVDRSGKSDPYVTVSLLQKRFQTPAVNATLDPTYDPASATFEYPIFSSLAEVLGALELVVWDKNLLLKKEYLGEIALPIEEWFPGTALAFDDPGNTPIIRQLKSTRASRPPTGSVELKLGLVPTNPEKPDVNKAYQEIMKRSQNADVTLASAPPTEGIGTVRSDHGHGFEDDGIMTDEETEEEDETEQVATADALASVAPVGTISAPPPPAAASGSEPAPAPPPIVAPAPQPASSRPGILPRLFSASRRPGLTPSQSYDAGTQGENGSRPASRSGAETPKSKRPKFKRGRGAKGSTYNFGAEKDVLGIVLLEVNKAEDLPKLKNMTRTGWDMDPFVVVSFSKKVFRTRVLRHNLNPTWDEKLLFHVRRFEAEYKVQFTLLDWDKLSGNDHIADASIDVSELIALAPKPDPQTGLYADPHTDTEMKSYTIPMVINKEATGDTKHNTMITFRAKYQPYDMLRQRFWANYMKQYDTDDTGTFSHVEITAMLDSLGSTLSRETINSWFARFNKNTSSDLTVEEVTQCLEEETTRPLSQKKPISMDETLSGAPSGFATPSLQMSLKQEPLNLEKIDFSGPDFQRSPDKANFDTQPGQPSGNVEPLGKMPVPAGPLLENKKGALPTSGDVPDIVTTSAEIPERQASGSSEEEESPNSTSSEDNVEKVINIKTCPMCHKPRLGGKGELDIITHLAICASQDWEKVDRITVGNFVTASQAQRKWYTKAIAKLSTGAYSIGANSANVIVQNRLTGQLEEEKMQGFVRIGIRLLYKGARSRMEGAQARRLLKSMSVKEGIKFNSPESKKGIQAFVEFHNLNVDEILEPLDSFPNFNEFFYRKLKPDARPVTDPEDPRTIVSAADCRFMAFESVNEATRIWIKGREFSVGRLLGEQYKDDVSKYDGGALAIFRLAPQDYHRFHSPVDGKIGPMTYISGEYYTVNPQAIRTQLDVYGENCRKIVPIDTPTFGRVFCCCIGAMMVGTIQTTLNEGDEVKRGQEFGYFAFGGSTIVTIFPKGTVQWDQDLLDNSSTPLETLVRVGMRIGRKVE</sequence>
<reference evidence="15 16" key="1">
    <citation type="submission" date="2014-04" db="EMBL/GenBank/DDBJ databases">
        <authorList>
            <consortium name="DOE Joint Genome Institute"/>
            <person name="Kuo A."/>
            <person name="Zuccaro A."/>
            <person name="Kohler A."/>
            <person name="Nagy L.G."/>
            <person name="Floudas D."/>
            <person name="Copeland A."/>
            <person name="Barry K.W."/>
            <person name="Cichocki N."/>
            <person name="Veneault-Fourrey C."/>
            <person name="LaButti K."/>
            <person name="Lindquist E.A."/>
            <person name="Lipzen A."/>
            <person name="Lundell T."/>
            <person name="Morin E."/>
            <person name="Murat C."/>
            <person name="Sun H."/>
            <person name="Tunlid A."/>
            <person name="Henrissat B."/>
            <person name="Grigoriev I.V."/>
            <person name="Hibbett D.S."/>
            <person name="Martin F."/>
            <person name="Nordberg H.P."/>
            <person name="Cantor M.N."/>
            <person name="Hua S.X."/>
        </authorList>
    </citation>
    <scope>NUCLEOTIDE SEQUENCE [LARGE SCALE GENOMIC DNA]</scope>
    <source>
        <strain evidence="15 16">MAFF 305830</strain>
    </source>
</reference>
<proteinExistence type="inferred from homology"/>
<feature type="active site" description="Charge relay system; for autoendoproteolytic cleavage activity" evidence="11">
    <location>
        <position position="1057"/>
    </location>
</feature>
<evidence type="ECO:0000256" key="5">
    <source>
        <dbReference type="ARBA" id="ARBA00023136"/>
    </source>
</evidence>
<evidence type="ECO:0000313" key="15">
    <source>
        <dbReference type="EMBL" id="KIM33167.1"/>
    </source>
</evidence>
<evidence type="ECO:0000256" key="3">
    <source>
        <dbReference type="ARBA" id="ARBA00022793"/>
    </source>
</evidence>
<dbReference type="Pfam" id="PF00168">
    <property type="entry name" value="C2"/>
    <property type="match status" value="2"/>
</dbReference>
<evidence type="ECO:0000256" key="11">
    <source>
        <dbReference type="HAMAP-Rule" id="MF_03209"/>
    </source>
</evidence>
<feature type="chain" id="PRO_5023280920" description="Phosphatidylserine decarboxylase 2 alpha chain" evidence="11">
    <location>
        <begin position="1057"/>
        <end position="1097"/>
    </location>
</feature>
<dbReference type="HOGENOM" id="CLU_002661_2_1_1"/>
<dbReference type="PROSITE" id="PS50222">
    <property type="entry name" value="EF_HAND_2"/>
    <property type="match status" value="1"/>
</dbReference>
<keyword evidence="3 11" id="KW-0210">Decarboxylase</keyword>
<organism evidence="15 16">
    <name type="scientific">Serendipita vermifera MAFF 305830</name>
    <dbReference type="NCBI Taxonomy" id="933852"/>
    <lineage>
        <taxon>Eukaryota</taxon>
        <taxon>Fungi</taxon>
        <taxon>Dikarya</taxon>
        <taxon>Basidiomycota</taxon>
        <taxon>Agaricomycotina</taxon>
        <taxon>Agaricomycetes</taxon>
        <taxon>Sebacinales</taxon>
        <taxon>Serendipitaceae</taxon>
        <taxon>Serendipita</taxon>
    </lineage>
</organism>
<evidence type="ECO:0000256" key="10">
    <source>
        <dbReference type="ARBA" id="ARBA00023317"/>
    </source>
</evidence>
<dbReference type="SUPFAM" id="SSF47473">
    <property type="entry name" value="EF-hand"/>
    <property type="match status" value="1"/>
</dbReference>
<evidence type="ECO:0000259" key="13">
    <source>
        <dbReference type="PROSITE" id="PS50004"/>
    </source>
</evidence>
<comment type="pathway">
    <text evidence="11">Phospholipid metabolism; phosphatidylethanolamine biosynthesis; phosphatidylethanolamine from CDP-diacylglycerol: step 2/2.</text>
</comment>
<gene>
    <name evidence="11" type="primary">PSD2</name>
    <name evidence="15" type="ORF">M408DRAFT_325975</name>
</gene>